<reference evidence="2" key="1">
    <citation type="journal article" date="2016" name="Front. Microbiol.">
        <title>Genome Sequence of the Piezophilic, Mesophilic Sulfate-Reducing Bacterium Desulfovibrio indicus J2T.</title>
        <authorList>
            <person name="Cao J."/>
            <person name="Maignien L."/>
            <person name="Shao Z."/>
            <person name="Alain K."/>
            <person name="Jebbar M."/>
        </authorList>
    </citation>
    <scope>NUCLEOTIDE SEQUENCE</scope>
    <source>
        <strain evidence="2">JCM 32048</strain>
    </source>
</reference>
<sequence>MPDFIHELETDMTKLKVPEKEPMWARLPPLSEIHVLQAQFFDNTGRAVRKQGEADYAIKMMVHLHGWGIELRNPDWWRVVQLLDPKKVVAWARAKEGMSAEDLDAYEAVYAKAVEAEAEEGVVLVRMGHISSPPGKQYFEGQFVLFILREDETATLVVYRNGEIEMFQDWKPSRSRGKTVKPGTPKLVMLHDPGGILPKQRESRTKLVTDRDEDGIVETTGSPEPRPSMLSPQELAFMRARGGRP</sequence>
<protein>
    <submittedName>
        <fullName evidence="2">Uncharacterized protein</fullName>
    </submittedName>
</protein>
<comment type="caution">
    <text evidence="2">The sequence shown here is derived from an EMBL/GenBank/DDBJ whole genome shotgun (WGS) entry which is preliminary data.</text>
</comment>
<keyword evidence="3" id="KW-1185">Reference proteome</keyword>
<dbReference type="EMBL" id="BPQJ01000058">
    <property type="protein sequence ID" value="GJD66229.1"/>
    <property type="molecule type" value="Genomic_DNA"/>
</dbReference>
<dbReference type="AlphaFoldDB" id="A0AA37HIJ5"/>
<name>A0AA37HIJ5_9HYPH</name>
<dbReference type="Proteomes" id="UP001055286">
    <property type="component" value="Unassembled WGS sequence"/>
</dbReference>
<evidence type="ECO:0000313" key="3">
    <source>
        <dbReference type="Proteomes" id="UP001055286"/>
    </source>
</evidence>
<organism evidence="2 3">
    <name type="scientific">Methylobacterium frigidaeris</name>
    <dbReference type="NCBI Taxonomy" id="2038277"/>
    <lineage>
        <taxon>Bacteria</taxon>
        <taxon>Pseudomonadati</taxon>
        <taxon>Pseudomonadota</taxon>
        <taxon>Alphaproteobacteria</taxon>
        <taxon>Hyphomicrobiales</taxon>
        <taxon>Methylobacteriaceae</taxon>
        <taxon>Methylobacterium</taxon>
    </lineage>
</organism>
<gene>
    <name evidence="2" type="ORF">MPEAHAMD_6426</name>
</gene>
<evidence type="ECO:0000256" key="1">
    <source>
        <dbReference type="SAM" id="MobiDB-lite"/>
    </source>
</evidence>
<evidence type="ECO:0000313" key="2">
    <source>
        <dbReference type="EMBL" id="GJD66229.1"/>
    </source>
</evidence>
<proteinExistence type="predicted"/>
<feature type="compositionally biased region" description="Basic and acidic residues" evidence="1">
    <location>
        <begin position="199"/>
        <end position="210"/>
    </location>
</feature>
<accession>A0AA37HIJ5</accession>
<reference evidence="2" key="2">
    <citation type="submission" date="2021-08" db="EMBL/GenBank/DDBJ databases">
        <authorList>
            <person name="Tani A."/>
            <person name="Ola A."/>
            <person name="Ogura Y."/>
            <person name="Katsura K."/>
            <person name="Hayashi T."/>
        </authorList>
    </citation>
    <scope>NUCLEOTIDE SEQUENCE</scope>
    <source>
        <strain evidence="2">JCM 32048</strain>
    </source>
</reference>
<feature type="region of interest" description="Disordered" evidence="1">
    <location>
        <begin position="194"/>
        <end position="245"/>
    </location>
</feature>